<dbReference type="EnsemblMetazoa" id="CJA15602.1">
    <property type="protein sequence ID" value="CJA15602.1"/>
    <property type="gene ID" value="WBGene00134806"/>
</dbReference>
<accession>A0A8R1I363</accession>
<dbReference type="SUPFAM" id="SSF49354">
    <property type="entry name" value="PapD-like"/>
    <property type="match status" value="1"/>
</dbReference>
<evidence type="ECO:0000259" key="1">
    <source>
        <dbReference type="PROSITE" id="PS50202"/>
    </source>
</evidence>
<reference evidence="3" key="1">
    <citation type="submission" date="2010-08" db="EMBL/GenBank/DDBJ databases">
        <authorList>
            <consortium name="Caenorhabditis japonica Sequencing Consortium"/>
            <person name="Wilson R.K."/>
        </authorList>
    </citation>
    <scope>NUCLEOTIDE SEQUENCE [LARGE SCALE GENOMIC DNA]</scope>
    <source>
        <strain evidence="3">DF5081</strain>
    </source>
</reference>
<keyword evidence="3" id="KW-1185">Reference proteome</keyword>
<dbReference type="InterPro" id="IPR000535">
    <property type="entry name" value="MSP_dom"/>
</dbReference>
<evidence type="ECO:0000313" key="2">
    <source>
        <dbReference type="EnsemblMetazoa" id="CJA15602.1"/>
    </source>
</evidence>
<dbReference type="InterPro" id="IPR008962">
    <property type="entry name" value="PapD-like_sf"/>
</dbReference>
<reference evidence="2" key="2">
    <citation type="submission" date="2022-06" db="UniProtKB">
        <authorList>
            <consortium name="EnsemblMetazoa"/>
        </authorList>
    </citation>
    <scope>IDENTIFICATION</scope>
    <source>
        <strain evidence="2">DF5081</strain>
    </source>
</reference>
<dbReference type="Proteomes" id="UP000005237">
    <property type="component" value="Unassembled WGS sequence"/>
</dbReference>
<feature type="domain" description="MSP" evidence="1">
    <location>
        <begin position="19"/>
        <end position="145"/>
    </location>
</feature>
<evidence type="ECO:0000313" key="3">
    <source>
        <dbReference type="Proteomes" id="UP000005237"/>
    </source>
</evidence>
<dbReference type="AlphaFoldDB" id="A0A8R1I363"/>
<name>A0A8R1I363_CAEJA</name>
<protein>
    <submittedName>
        <fullName evidence="2">MSP domain-containing protein</fullName>
    </submittedName>
</protein>
<proteinExistence type="predicted"/>
<organism evidence="2 3">
    <name type="scientific">Caenorhabditis japonica</name>
    <dbReference type="NCBI Taxonomy" id="281687"/>
    <lineage>
        <taxon>Eukaryota</taxon>
        <taxon>Metazoa</taxon>
        <taxon>Ecdysozoa</taxon>
        <taxon>Nematoda</taxon>
        <taxon>Chromadorea</taxon>
        <taxon>Rhabditida</taxon>
        <taxon>Rhabditina</taxon>
        <taxon>Rhabditomorpha</taxon>
        <taxon>Rhabditoidea</taxon>
        <taxon>Rhabditidae</taxon>
        <taxon>Peloderinae</taxon>
        <taxon>Caenorhabditis</taxon>
    </lineage>
</organism>
<sequence length="172" mass="19932">MDPQLELAEEPKKQWKYVTVEDYPFEFDTELVAFVGALEDDDCTAYFTIRNTQPTIQKFGIKATKLASKFRIDPPKGSIRPHEEREIAVKYKGPCMKAPYFVNLKIMAYTIVGDTVFKSTKRLGMIFVFVPNYKVNRMRIRCDELWERYCSPLAQKEDVDDADDDGKMVSCC</sequence>
<dbReference type="PROSITE" id="PS50202">
    <property type="entry name" value="MSP"/>
    <property type="match status" value="1"/>
</dbReference>
<dbReference type="InterPro" id="IPR013783">
    <property type="entry name" value="Ig-like_fold"/>
</dbReference>
<dbReference type="Gene3D" id="2.60.40.10">
    <property type="entry name" value="Immunoglobulins"/>
    <property type="match status" value="1"/>
</dbReference>